<dbReference type="PANTHER" id="PTHR46267">
    <property type="entry name" value="SINGLE MYB HISTONE 4"/>
    <property type="match status" value="1"/>
</dbReference>
<keyword evidence="4" id="KW-0539">Nucleus</keyword>
<evidence type="ECO:0000256" key="3">
    <source>
        <dbReference type="ARBA" id="ARBA00023125"/>
    </source>
</evidence>
<evidence type="ECO:0000313" key="7">
    <source>
        <dbReference type="EMBL" id="GIL62289.1"/>
    </source>
</evidence>
<gene>
    <name evidence="7" type="ORF">Vafri_16576</name>
</gene>
<dbReference type="AlphaFoldDB" id="A0A8J4BNK3"/>
<evidence type="ECO:0000313" key="8">
    <source>
        <dbReference type="Proteomes" id="UP000747399"/>
    </source>
</evidence>
<comment type="subcellular location">
    <subcellularLocation>
        <location evidence="1">Nucleus</location>
    </subcellularLocation>
</comment>
<dbReference type="PROSITE" id="PS50090">
    <property type="entry name" value="MYB_LIKE"/>
    <property type="match status" value="1"/>
</dbReference>
<protein>
    <recommendedName>
        <fullName evidence="9">Myb-like domain-containing protein</fullName>
    </recommendedName>
</protein>
<dbReference type="InterPro" id="IPR017930">
    <property type="entry name" value="Myb_dom"/>
</dbReference>
<feature type="domain" description="HTH myb-type" evidence="6">
    <location>
        <begin position="230"/>
        <end position="287"/>
    </location>
</feature>
<keyword evidence="2" id="KW-0158">Chromosome</keyword>
<sequence length="321" mass="35324">MEAETVLPEDLVREELKLKRVRDPVTNRVTPYHGLFDAGDAQELASAAAAGNTMLVHLEFGNSIQTDPGVPRVCRLSLPRLCLVSFAKREICRQAANGVYPSFLQLSWPETGEVLKDSDVATGDAGAPAPGVVEAGSQRTLASYGVDHNSVLTLDVVEGCIFEAINYTDSIAPSPEDATGRAATTAPTANTEGNLIVAPEGVPIVHQATRRAHENPGLARMAHSTQEVQRRRRWTREEEFALLKGMQKHKGTLWKEILEDPEFKATLRGRTGVNLKDKWINLEKAAEQDFKKMKGDASEDKELQRMVLEVRAALGKYISEW</sequence>
<organism evidence="7 8">
    <name type="scientific">Volvox africanus</name>
    <dbReference type="NCBI Taxonomy" id="51714"/>
    <lineage>
        <taxon>Eukaryota</taxon>
        <taxon>Viridiplantae</taxon>
        <taxon>Chlorophyta</taxon>
        <taxon>core chlorophytes</taxon>
        <taxon>Chlorophyceae</taxon>
        <taxon>CS clade</taxon>
        <taxon>Chlamydomonadales</taxon>
        <taxon>Volvocaceae</taxon>
        <taxon>Volvox</taxon>
    </lineage>
</organism>
<evidence type="ECO:0000259" key="5">
    <source>
        <dbReference type="PROSITE" id="PS50090"/>
    </source>
</evidence>
<dbReference type="GO" id="GO:0003691">
    <property type="term" value="F:double-stranded telomeric DNA binding"/>
    <property type="evidence" value="ECO:0007669"/>
    <property type="project" value="InterPro"/>
</dbReference>
<dbReference type="EMBL" id="BNCO01000050">
    <property type="protein sequence ID" value="GIL62289.1"/>
    <property type="molecule type" value="Genomic_DNA"/>
</dbReference>
<evidence type="ECO:0000259" key="6">
    <source>
        <dbReference type="PROSITE" id="PS51294"/>
    </source>
</evidence>
<evidence type="ECO:0000256" key="2">
    <source>
        <dbReference type="ARBA" id="ARBA00022454"/>
    </source>
</evidence>
<dbReference type="SUPFAM" id="SSF46689">
    <property type="entry name" value="Homeodomain-like"/>
    <property type="match status" value="1"/>
</dbReference>
<dbReference type="Gene3D" id="1.10.10.60">
    <property type="entry name" value="Homeodomain-like"/>
    <property type="match status" value="1"/>
</dbReference>
<feature type="domain" description="Myb-like" evidence="5">
    <location>
        <begin position="226"/>
        <end position="283"/>
    </location>
</feature>
<proteinExistence type="predicted"/>
<dbReference type="CDD" id="cd11660">
    <property type="entry name" value="SANT_TRF"/>
    <property type="match status" value="1"/>
</dbReference>
<dbReference type="SMART" id="SM00717">
    <property type="entry name" value="SANT"/>
    <property type="match status" value="1"/>
</dbReference>
<dbReference type="Pfam" id="PF00249">
    <property type="entry name" value="Myb_DNA-binding"/>
    <property type="match status" value="1"/>
</dbReference>
<dbReference type="PROSITE" id="PS51294">
    <property type="entry name" value="HTH_MYB"/>
    <property type="match status" value="1"/>
</dbReference>
<dbReference type="GO" id="GO:0005634">
    <property type="term" value="C:nucleus"/>
    <property type="evidence" value="ECO:0007669"/>
    <property type="project" value="UniProtKB-SubCell"/>
</dbReference>
<dbReference type="InterPro" id="IPR044597">
    <property type="entry name" value="SMH1-6"/>
</dbReference>
<dbReference type="PANTHER" id="PTHR46267:SF15">
    <property type="entry name" value="WINGED HELIX-TURN-HELIX TRANSCRIPTION REPRESSOR DNA-BINDING PROTEIN-RELATED"/>
    <property type="match status" value="1"/>
</dbReference>
<dbReference type="InterPro" id="IPR009057">
    <property type="entry name" value="Homeodomain-like_sf"/>
</dbReference>
<evidence type="ECO:0000256" key="1">
    <source>
        <dbReference type="ARBA" id="ARBA00004123"/>
    </source>
</evidence>
<dbReference type="Proteomes" id="UP000747399">
    <property type="component" value="Unassembled WGS sequence"/>
</dbReference>
<evidence type="ECO:0008006" key="9">
    <source>
        <dbReference type="Google" id="ProtNLM"/>
    </source>
</evidence>
<name>A0A8J4BNK3_9CHLO</name>
<accession>A0A8J4BNK3</accession>
<keyword evidence="8" id="KW-1185">Reference proteome</keyword>
<comment type="caution">
    <text evidence="7">The sequence shown here is derived from an EMBL/GenBank/DDBJ whole genome shotgun (WGS) entry which is preliminary data.</text>
</comment>
<evidence type="ECO:0000256" key="4">
    <source>
        <dbReference type="ARBA" id="ARBA00023242"/>
    </source>
</evidence>
<keyword evidence="3" id="KW-0238">DNA-binding</keyword>
<dbReference type="InterPro" id="IPR001005">
    <property type="entry name" value="SANT/Myb"/>
</dbReference>
<reference evidence="7" key="1">
    <citation type="journal article" date="2021" name="Proc. Natl. Acad. Sci. U.S.A.">
        <title>Three genomes in the algal genus Volvox reveal the fate of a haploid sex-determining region after a transition to homothallism.</title>
        <authorList>
            <person name="Yamamoto K."/>
            <person name="Hamaji T."/>
            <person name="Kawai-Toyooka H."/>
            <person name="Matsuzaki R."/>
            <person name="Takahashi F."/>
            <person name="Nishimura Y."/>
            <person name="Kawachi M."/>
            <person name="Noguchi H."/>
            <person name="Minakuchi Y."/>
            <person name="Umen J.G."/>
            <person name="Toyoda A."/>
            <person name="Nozaki H."/>
        </authorList>
    </citation>
    <scope>NUCLEOTIDE SEQUENCE</scope>
    <source>
        <strain evidence="7">NIES-3780</strain>
    </source>
</reference>